<protein>
    <submittedName>
        <fullName evidence="2">Uncharacterized protein</fullName>
    </submittedName>
</protein>
<evidence type="ECO:0000256" key="1">
    <source>
        <dbReference type="SAM" id="MobiDB-lite"/>
    </source>
</evidence>
<accession>A0A0E0Q5B7</accession>
<feature type="compositionally biased region" description="Polar residues" evidence="1">
    <location>
        <begin position="35"/>
        <end position="45"/>
    </location>
</feature>
<reference evidence="2" key="2">
    <citation type="submission" date="2015-06" db="UniProtKB">
        <authorList>
            <consortium name="EnsemblPlants"/>
        </authorList>
    </citation>
    <scope>IDENTIFICATION</scope>
</reference>
<keyword evidence="3" id="KW-1185">Reference proteome</keyword>
<organism evidence="2 3">
    <name type="scientific">Oryza rufipogon</name>
    <name type="common">Brownbeard rice</name>
    <name type="synonym">Asian wild rice</name>
    <dbReference type="NCBI Taxonomy" id="4529"/>
    <lineage>
        <taxon>Eukaryota</taxon>
        <taxon>Viridiplantae</taxon>
        <taxon>Streptophyta</taxon>
        <taxon>Embryophyta</taxon>
        <taxon>Tracheophyta</taxon>
        <taxon>Spermatophyta</taxon>
        <taxon>Magnoliopsida</taxon>
        <taxon>Liliopsida</taxon>
        <taxon>Poales</taxon>
        <taxon>Poaceae</taxon>
        <taxon>BOP clade</taxon>
        <taxon>Oryzoideae</taxon>
        <taxon>Oryzeae</taxon>
        <taxon>Oryzinae</taxon>
        <taxon>Oryza</taxon>
    </lineage>
</organism>
<dbReference type="EnsemblPlants" id="ORUFI07G06420.1">
    <property type="protein sequence ID" value="ORUFI07G06420.1"/>
    <property type="gene ID" value="ORUFI07G06420"/>
</dbReference>
<evidence type="ECO:0000313" key="2">
    <source>
        <dbReference type="EnsemblPlants" id="ORUFI07G06420.1"/>
    </source>
</evidence>
<dbReference type="AlphaFoldDB" id="A0A0E0Q5B7"/>
<dbReference type="Proteomes" id="UP000008022">
    <property type="component" value="Unassembled WGS sequence"/>
</dbReference>
<evidence type="ECO:0000313" key="3">
    <source>
        <dbReference type="Proteomes" id="UP000008022"/>
    </source>
</evidence>
<proteinExistence type="predicted"/>
<dbReference type="Gramene" id="ORUFI07G06420.1">
    <property type="protein sequence ID" value="ORUFI07G06420.1"/>
    <property type="gene ID" value="ORUFI07G06420"/>
</dbReference>
<sequence>MWHRCPTGPAWCRRLGLWDRFRSAQPARPAVGPACNTNPHNSAAGQTRFRAPGLHDRAGPTLPGCGTALPRHHPVLPSHFNISSVRRRYIFAKLYLPESH</sequence>
<feature type="region of interest" description="Disordered" evidence="1">
    <location>
        <begin position="28"/>
        <end position="57"/>
    </location>
</feature>
<reference evidence="3" key="1">
    <citation type="submission" date="2013-06" db="EMBL/GenBank/DDBJ databases">
        <authorList>
            <person name="Zhao Q."/>
        </authorList>
    </citation>
    <scope>NUCLEOTIDE SEQUENCE</scope>
    <source>
        <strain evidence="3">cv. W1943</strain>
    </source>
</reference>
<dbReference type="HOGENOM" id="CLU_2310747_0_0_1"/>
<name>A0A0E0Q5B7_ORYRU</name>